<feature type="compositionally biased region" description="Low complexity" evidence="1">
    <location>
        <begin position="1"/>
        <end position="21"/>
    </location>
</feature>
<feature type="compositionally biased region" description="Low complexity" evidence="1">
    <location>
        <begin position="473"/>
        <end position="483"/>
    </location>
</feature>
<organism evidence="2 3">
    <name type="scientific">Cladobotryum mycophilum</name>
    <dbReference type="NCBI Taxonomy" id="491253"/>
    <lineage>
        <taxon>Eukaryota</taxon>
        <taxon>Fungi</taxon>
        <taxon>Dikarya</taxon>
        <taxon>Ascomycota</taxon>
        <taxon>Pezizomycotina</taxon>
        <taxon>Sordariomycetes</taxon>
        <taxon>Hypocreomycetidae</taxon>
        <taxon>Hypocreales</taxon>
        <taxon>Hypocreaceae</taxon>
        <taxon>Cladobotryum</taxon>
    </lineage>
</organism>
<proteinExistence type="predicted"/>
<dbReference type="Gene3D" id="3.40.50.300">
    <property type="entry name" value="P-loop containing nucleotide triphosphate hydrolases"/>
    <property type="match status" value="1"/>
</dbReference>
<dbReference type="EMBL" id="JAVFKD010000002">
    <property type="protein sequence ID" value="KAK5996937.1"/>
    <property type="molecule type" value="Genomic_DNA"/>
</dbReference>
<protein>
    <recommendedName>
        <fullName evidence="4">P-loop containing nucleoside triphosphate hydrolase protein</fullName>
    </recommendedName>
</protein>
<keyword evidence="3" id="KW-1185">Reference proteome</keyword>
<feature type="region of interest" description="Disordered" evidence="1">
    <location>
        <begin position="1"/>
        <end position="23"/>
    </location>
</feature>
<evidence type="ECO:0000313" key="2">
    <source>
        <dbReference type="EMBL" id="KAK5996937.1"/>
    </source>
</evidence>
<accession>A0ABR0SXU8</accession>
<evidence type="ECO:0008006" key="4">
    <source>
        <dbReference type="Google" id="ProtNLM"/>
    </source>
</evidence>
<feature type="region of interest" description="Disordered" evidence="1">
    <location>
        <begin position="466"/>
        <end position="488"/>
    </location>
</feature>
<comment type="caution">
    <text evidence="2">The sequence shown here is derived from an EMBL/GenBank/DDBJ whole genome shotgun (WGS) entry which is preliminary data.</text>
</comment>
<dbReference type="SUPFAM" id="SSF52540">
    <property type="entry name" value="P-loop containing nucleoside triphosphate hydrolases"/>
    <property type="match status" value="1"/>
</dbReference>
<sequence>MSSSSESESEASYASSDSSSSVDVITQRLAQASLSEQTVEAHLELLRSDLADEDAEELAAAPIFTAPVLEYGASLDTKSQEAPFTQYGLLGATKDNRFKNADDAMSAGKDPRLFYNTVVPSSVFICGSQGSGKSHTLCCLLENCLTPSGANVLPRPLTGIAAYLSSAKNISVRVLCPPTNIGQIKRIYKGLPGVTVEELRINQSDLNTRRMLDLMAVGPASGNVPLYVHVVTRILRDLRIEQQSNGTTFNYRGFKLRLMNETLTPAQLGPLQQRLDTLESFMVKEQVVLATHSTPIKGVGKPGCGNDWTPKAGQLTIVDLSCPCVTAETACSLFNICLSLFLEQNSKIGRVVALDEAHKYMTDTTECQTLTEALLSNIRLQRHLGMRVVISTQEPTISPKHLAGASILAQAQQAGDDSQSVNGVLKMTPEELTAQLFSKIVDLRRGEALLFAPSAIIGVHRQEVKAEEKPVPSGHSPSDSTSSAEGSISKAGGRAQLIKLGHGVLNIRVRKRVTRDGGRSIMAA</sequence>
<reference evidence="2 3" key="1">
    <citation type="submission" date="2024-01" db="EMBL/GenBank/DDBJ databases">
        <title>Complete genome of Cladobotryum mycophilum ATHUM6906.</title>
        <authorList>
            <person name="Christinaki A.C."/>
            <person name="Myridakis A.I."/>
            <person name="Kouvelis V.N."/>
        </authorList>
    </citation>
    <scope>NUCLEOTIDE SEQUENCE [LARGE SCALE GENOMIC DNA]</scope>
    <source>
        <strain evidence="2 3">ATHUM6906</strain>
    </source>
</reference>
<gene>
    <name evidence="2" type="ORF">PT974_02285</name>
</gene>
<dbReference type="Proteomes" id="UP001338125">
    <property type="component" value="Unassembled WGS sequence"/>
</dbReference>
<evidence type="ECO:0000256" key="1">
    <source>
        <dbReference type="SAM" id="MobiDB-lite"/>
    </source>
</evidence>
<name>A0ABR0SXU8_9HYPO</name>
<dbReference type="InterPro" id="IPR027417">
    <property type="entry name" value="P-loop_NTPase"/>
</dbReference>
<evidence type="ECO:0000313" key="3">
    <source>
        <dbReference type="Proteomes" id="UP001338125"/>
    </source>
</evidence>